<feature type="signal peptide" evidence="1">
    <location>
        <begin position="1"/>
        <end position="18"/>
    </location>
</feature>
<proteinExistence type="predicted"/>
<protein>
    <submittedName>
        <fullName evidence="2">Uncharacterized protein</fullName>
    </submittedName>
</protein>
<dbReference type="PANTHER" id="PTHR31490">
    <property type="entry name" value="GLYCOSYL HYDROLASE"/>
    <property type="match status" value="1"/>
</dbReference>
<dbReference type="AlphaFoldDB" id="A0A5D2AHH1"/>
<dbReference type="PANTHER" id="PTHR31490:SF3">
    <property type="entry name" value="GLYCOSYL HYDROLASE FAMILY 10 PROTEIN"/>
    <property type="match status" value="1"/>
</dbReference>
<feature type="chain" id="PRO_5022809135" evidence="1">
    <location>
        <begin position="19"/>
        <end position="188"/>
    </location>
</feature>
<evidence type="ECO:0000313" key="2">
    <source>
        <dbReference type="EMBL" id="TYG44267.1"/>
    </source>
</evidence>
<keyword evidence="1" id="KW-0732">Signal</keyword>
<dbReference type="Gene3D" id="2.60.120.260">
    <property type="entry name" value="Galactose-binding domain-like"/>
    <property type="match status" value="1"/>
</dbReference>
<dbReference type="InterPro" id="IPR044846">
    <property type="entry name" value="GH10"/>
</dbReference>
<reference evidence="2 3" key="1">
    <citation type="submission" date="2019-06" db="EMBL/GenBank/DDBJ databases">
        <title>WGS assembly of Gossypium darwinii.</title>
        <authorList>
            <person name="Chen Z.J."/>
            <person name="Sreedasyam A."/>
            <person name="Ando A."/>
            <person name="Song Q."/>
            <person name="De L."/>
            <person name="Hulse-Kemp A."/>
            <person name="Ding M."/>
            <person name="Ye W."/>
            <person name="Kirkbride R."/>
            <person name="Jenkins J."/>
            <person name="Plott C."/>
            <person name="Lovell J."/>
            <person name="Lin Y.-M."/>
            <person name="Vaughn R."/>
            <person name="Liu B."/>
            <person name="Li W."/>
            <person name="Simpson S."/>
            <person name="Scheffler B."/>
            <person name="Saski C."/>
            <person name="Grover C."/>
            <person name="Hu G."/>
            <person name="Conover J."/>
            <person name="Carlson J."/>
            <person name="Shu S."/>
            <person name="Boston L."/>
            <person name="Williams M."/>
            <person name="Peterson D."/>
            <person name="Mcgee K."/>
            <person name="Jones D."/>
            <person name="Wendel J."/>
            <person name="Stelly D."/>
            <person name="Grimwood J."/>
            <person name="Schmutz J."/>
        </authorList>
    </citation>
    <scope>NUCLEOTIDE SEQUENCE [LARGE SCALE GENOMIC DNA]</scope>
    <source>
        <strain evidence="2">1808015.09</strain>
    </source>
</reference>
<dbReference type="GO" id="GO:0004553">
    <property type="term" value="F:hydrolase activity, hydrolyzing O-glycosyl compounds"/>
    <property type="evidence" value="ECO:0007669"/>
    <property type="project" value="InterPro"/>
</dbReference>
<dbReference type="Proteomes" id="UP000323506">
    <property type="component" value="Chromosome D11"/>
</dbReference>
<gene>
    <name evidence="2" type="ORF">ES288_D11G084600v1</name>
</gene>
<keyword evidence="3" id="KW-1185">Reference proteome</keyword>
<evidence type="ECO:0000313" key="3">
    <source>
        <dbReference type="Proteomes" id="UP000323506"/>
    </source>
</evidence>
<dbReference type="EMBL" id="CM017711">
    <property type="protein sequence ID" value="TYG44267.1"/>
    <property type="molecule type" value="Genomic_DNA"/>
</dbReference>
<organism evidence="2 3">
    <name type="scientific">Gossypium darwinii</name>
    <name type="common">Darwin's cotton</name>
    <name type="synonym">Gossypium barbadense var. darwinii</name>
    <dbReference type="NCBI Taxonomy" id="34276"/>
    <lineage>
        <taxon>Eukaryota</taxon>
        <taxon>Viridiplantae</taxon>
        <taxon>Streptophyta</taxon>
        <taxon>Embryophyta</taxon>
        <taxon>Tracheophyta</taxon>
        <taxon>Spermatophyta</taxon>
        <taxon>Magnoliopsida</taxon>
        <taxon>eudicotyledons</taxon>
        <taxon>Gunneridae</taxon>
        <taxon>Pentapetalae</taxon>
        <taxon>rosids</taxon>
        <taxon>malvids</taxon>
        <taxon>Malvales</taxon>
        <taxon>Malvaceae</taxon>
        <taxon>Malvoideae</taxon>
        <taxon>Gossypium</taxon>
    </lineage>
</organism>
<sequence>MFSPLLSISLHWTRLAFGCVGFQYSEEFLLHWTALSLDVLASTWIKIQGANSALIRASLKTENRTYNRIGTVLAKNGCWSFLKGGFVLDSPSNLALLLFQNSDDKDIDITIDSSSLQPITDQEWRFNQQFMINTQRKRAVTIHVSDQQGNRLQGAVIAINQVSKDFPFGSAIAHTILGNLPYQNWFVE</sequence>
<dbReference type="GO" id="GO:0005975">
    <property type="term" value="P:carbohydrate metabolic process"/>
    <property type="evidence" value="ECO:0007669"/>
    <property type="project" value="InterPro"/>
</dbReference>
<evidence type="ECO:0000256" key="1">
    <source>
        <dbReference type="SAM" id="SignalP"/>
    </source>
</evidence>
<accession>A0A5D2AHH1</accession>
<name>A0A5D2AHH1_GOSDA</name>